<dbReference type="EMBL" id="JADKYU010000496">
    <property type="protein sequence ID" value="MBF4984583.1"/>
    <property type="molecule type" value="Genomic_DNA"/>
</dbReference>
<protein>
    <submittedName>
        <fullName evidence="2">Uncharacterized protein</fullName>
    </submittedName>
</protein>
<sequence length="221" mass="25385">MKNLLLLLLLSIVLFTCSISHAQLGRFMNSNPYWKGEIIMTDGTKLSGEIQVPHKVGINKIKIKKCKSCKTKKIIASDIKMLTVLSPKENNKYSFHYTKVYLSKRQKKARYAGLYLVYASNNYATIYKASQTYKVKKKGEHIILSYVAAPGDFPSVDHYIKKRDSDKTELLASTNLVNGRRNMMRLLEDAPVIWKRIESNELGINHADLISREYLKETNDY</sequence>
<evidence type="ECO:0000256" key="1">
    <source>
        <dbReference type="SAM" id="SignalP"/>
    </source>
</evidence>
<keyword evidence="3" id="KW-1185">Reference proteome</keyword>
<reference evidence="2 3" key="1">
    <citation type="submission" date="2020-11" db="EMBL/GenBank/DDBJ databases">
        <title>P. mediterranea TC4 genome.</title>
        <authorList>
            <person name="Molmeret M."/>
        </authorList>
    </citation>
    <scope>NUCLEOTIDE SEQUENCE [LARGE SCALE GENOMIC DNA]</scope>
    <source>
        <strain evidence="2 3">TC4</strain>
    </source>
</reference>
<comment type="caution">
    <text evidence="2">The sequence shown here is derived from an EMBL/GenBank/DDBJ whole genome shotgun (WGS) entry which is preliminary data.</text>
</comment>
<evidence type="ECO:0000313" key="2">
    <source>
        <dbReference type="EMBL" id="MBF4984583.1"/>
    </source>
</evidence>
<organism evidence="2 3">
    <name type="scientific">Nonlabens mediterrranea</name>
    <dbReference type="NCBI Taxonomy" id="1419947"/>
    <lineage>
        <taxon>Bacteria</taxon>
        <taxon>Pseudomonadati</taxon>
        <taxon>Bacteroidota</taxon>
        <taxon>Flavobacteriia</taxon>
        <taxon>Flavobacteriales</taxon>
        <taxon>Flavobacteriaceae</taxon>
        <taxon>Nonlabens</taxon>
    </lineage>
</organism>
<gene>
    <name evidence="2" type="ORF">FNJ87_09675</name>
</gene>
<dbReference type="Proteomes" id="UP001194729">
    <property type="component" value="Unassembled WGS sequence"/>
</dbReference>
<keyword evidence="1" id="KW-0732">Signal</keyword>
<feature type="signal peptide" evidence="1">
    <location>
        <begin position="1"/>
        <end position="22"/>
    </location>
</feature>
<proteinExistence type="predicted"/>
<feature type="chain" id="PRO_5046542177" evidence="1">
    <location>
        <begin position="23"/>
        <end position="221"/>
    </location>
</feature>
<accession>A0ABS0A5D7</accession>
<evidence type="ECO:0000313" key="3">
    <source>
        <dbReference type="Proteomes" id="UP001194729"/>
    </source>
</evidence>
<name>A0ABS0A5D7_9FLAO</name>